<dbReference type="SUPFAM" id="SSF53474">
    <property type="entry name" value="alpha/beta-Hydrolases"/>
    <property type="match status" value="1"/>
</dbReference>
<reference evidence="3 4" key="1">
    <citation type="submission" date="2016-10" db="EMBL/GenBank/DDBJ databases">
        <authorList>
            <person name="de Groot N.N."/>
        </authorList>
    </citation>
    <scope>NUCLEOTIDE SEQUENCE [LARGE SCALE GENOMIC DNA]</scope>
    <source>
        <strain evidence="3 4">WG14</strain>
    </source>
</reference>
<gene>
    <name evidence="3" type="ORF">SAMN04488588_1900</name>
</gene>
<evidence type="ECO:0000256" key="1">
    <source>
        <dbReference type="SAM" id="Phobius"/>
    </source>
</evidence>
<dbReference type="Pfam" id="PF07819">
    <property type="entry name" value="PGAP1"/>
    <property type="match status" value="1"/>
</dbReference>
<sequence>MEKLYIALVTAITVGLGVFFFMPEKDFNKEFNIPEPSNIKLSFIEKNKANLSWKNNFIGKNVIVFLDDVEGNRIASFILEPNVNNIDIELKEGIDYKAYIRAISSQGSYADSKNIYIKFFNSQADEAIFRGEDVELKIYKKSFIEGFNTLIYSIEDGENSFIDISYFRPENLTILKSVTSQSTSNIKDVIFPFGIKHTGKEAFDFPKYMKVFYENKIYRDFAIRRNEKYYPVISKELTRDEYENIYPTFFEIFSENFLNIPVIQNMKVKLFYKDYKKVPSYAELWKQKPYQKNMTFKQDLFVIDDYITRNEVSYRMPEKLMNNASGVELKDKAVIFIHGLQFVRLDQDYNNNGDFPWRYNRRFDYFNSWFEYIYKNPEKFENFDYYEFIYDTHSMTAEEFGEQLNKIMDENGFFDENGYKEIYLIGHSMGGLVARYAANVQYRPNIEKIITINAVNKGSPFQNLPQLFYSELISNYTFSLDIVEPLYSILTKTINSIIDKKPLDISTEIETIMRKNPLLFPVLFSEYGILDTFQGGMSINYVNQEYLSALENKLYSNIPFNDSIFKINDKIKKLNDEDMYLEKTIIFLSQINQYTSKPHFNFTYSVLKAFSEVAGIEDEDMINNDGAVTLDSQMLEGYEGPTIDKTFYENTVHEDILKNKNLIKRVFEEYILK</sequence>
<keyword evidence="4" id="KW-1185">Reference proteome</keyword>
<protein>
    <submittedName>
        <fullName evidence="3">PGAP1-like protein</fullName>
    </submittedName>
</protein>
<keyword evidence="1" id="KW-0472">Membrane</keyword>
<proteinExistence type="predicted"/>
<dbReference type="Proteomes" id="UP000199322">
    <property type="component" value="Unassembled WGS sequence"/>
</dbReference>
<feature type="domain" description="GPI inositol-deacylase PGAP1-like alpha/beta" evidence="2">
    <location>
        <begin position="415"/>
        <end position="461"/>
    </location>
</feature>
<keyword evidence="1" id="KW-0812">Transmembrane</keyword>
<accession>A0A1G6PTQ9</accession>
<evidence type="ECO:0000313" key="4">
    <source>
        <dbReference type="Proteomes" id="UP000199322"/>
    </source>
</evidence>
<keyword evidence="1" id="KW-1133">Transmembrane helix</keyword>
<dbReference type="STRING" id="28234.SAMN04488588_1900"/>
<dbReference type="GO" id="GO:0016788">
    <property type="term" value="F:hydrolase activity, acting on ester bonds"/>
    <property type="evidence" value="ECO:0007669"/>
    <property type="project" value="InterPro"/>
</dbReference>
<evidence type="ECO:0000259" key="2">
    <source>
        <dbReference type="Pfam" id="PF07819"/>
    </source>
</evidence>
<dbReference type="Gene3D" id="3.40.50.1820">
    <property type="entry name" value="alpha/beta hydrolase"/>
    <property type="match status" value="1"/>
</dbReference>
<name>A0A1G6PTQ9_9BACT</name>
<dbReference type="InterPro" id="IPR012908">
    <property type="entry name" value="PGAP1-ab_dom-like"/>
</dbReference>
<dbReference type="EMBL" id="FMYV01000009">
    <property type="protein sequence ID" value="SDC83610.1"/>
    <property type="molecule type" value="Genomic_DNA"/>
</dbReference>
<evidence type="ECO:0000313" key="3">
    <source>
        <dbReference type="EMBL" id="SDC83610.1"/>
    </source>
</evidence>
<organism evidence="3 4">
    <name type="scientific">Geotoga petraea</name>
    <dbReference type="NCBI Taxonomy" id="28234"/>
    <lineage>
        <taxon>Bacteria</taxon>
        <taxon>Thermotogati</taxon>
        <taxon>Thermotogota</taxon>
        <taxon>Thermotogae</taxon>
        <taxon>Petrotogales</taxon>
        <taxon>Petrotogaceae</taxon>
        <taxon>Geotoga</taxon>
    </lineage>
</organism>
<dbReference type="InterPro" id="IPR029058">
    <property type="entry name" value="AB_hydrolase_fold"/>
</dbReference>
<feature type="transmembrane region" description="Helical" evidence="1">
    <location>
        <begin position="5"/>
        <end position="22"/>
    </location>
</feature>
<dbReference type="AlphaFoldDB" id="A0A1G6PTQ9"/>
<dbReference type="RefSeq" id="WP_091405281.1">
    <property type="nucleotide sequence ID" value="NZ_FMYV01000009.1"/>
</dbReference>